<feature type="chain" id="PRO_5016274733" evidence="8">
    <location>
        <begin position="28"/>
        <end position="549"/>
    </location>
</feature>
<dbReference type="InterPro" id="IPR015500">
    <property type="entry name" value="Peptidase_S8_subtilisin-rel"/>
</dbReference>
<evidence type="ECO:0000256" key="4">
    <source>
        <dbReference type="ARBA" id="ARBA00022825"/>
    </source>
</evidence>
<keyword evidence="11" id="KW-1185">Reference proteome</keyword>
<dbReference type="RefSeq" id="WP_111649404.1">
    <property type="nucleotide sequence ID" value="NZ_JACHWI010000002.1"/>
</dbReference>
<feature type="active site" description="Charge relay system" evidence="5 6">
    <location>
        <position position="157"/>
    </location>
</feature>
<sequence length="549" mass="55076">MRLFTGTLAISLAAGLGAIALPGVSYAGVPATVTEAQPARVVGTTVDALGRPVVTVHEATDRAETAELLATVPNAQLDVPVRVAAAPTGSDPYRKQQWGLTKIKAPTAWATSTGAGVTVAVIDTGVDAAHPDLAGKVLAGYDVLNGKAGGTTDANGHGTHVAGIIGAVTGNGVGVSGVAPDAKILPVRVFGANGAGYMSDVVEGIVWATDHGANVINMSLGSTTKLSALSDAVAYARGKGVTVVAAAGNEREDGSPISYPAADTGVIAVAATDSADRYGSYSNAGSYVDVAAPGSNIVSTYPTALTGGEYAAMSGTSMAAPQVAAVAALLEAYQPALNPSQIEKILEASAVDLGAAGFDYNYGNGRVDAVAALTAAGQYVTSTVSTRTVGYGTRTTTTFTAMTGGKPLANATVSACLSVAGAAFTCTPVTTSSAGTYTFTRVANAHYRARLFVPSSVDFAAAAATASYTVKAKVTAVRSKKSVITVKVAGASGQTMTVQRYQNKKWKTVRTFRTTATRTITGLVSGASYRVVIAGTKTVAGVTSGTVKA</sequence>
<evidence type="ECO:0000259" key="9">
    <source>
        <dbReference type="Pfam" id="PF00082"/>
    </source>
</evidence>
<dbReference type="PROSITE" id="PS51892">
    <property type="entry name" value="SUBTILASE"/>
    <property type="match status" value="1"/>
</dbReference>
<dbReference type="InterPro" id="IPR036852">
    <property type="entry name" value="Peptidase_S8/S53_dom_sf"/>
</dbReference>
<evidence type="ECO:0000256" key="5">
    <source>
        <dbReference type="PIRSR" id="PIRSR615500-1"/>
    </source>
</evidence>
<keyword evidence="4 6" id="KW-0720">Serine protease</keyword>
<dbReference type="GO" id="GO:0004252">
    <property type="term" value="F:serine-type endopeptidase activity"/>
    <property type="evidence" value="ECO:0007669"/>
    <property type="project" value="UniProtKB-UniRule"/>
</dbReference>
<dbReference type="PROSITE" id="PS00136">
    <property type="entry name" value="SUBTILASE_ASP"/>
    <property type="match status" value="1"/>
</dbReference>
<gene>
    <name evidence="10" type="ORF">B0I29_105256</name>
</gene>
<dbReference type="PROSITE" id="PS00137">
    <property type="entry name" value="SUBTILASE_HIS"/>
    <property type="match status" value="1"/>
</dbReference>
<accession>A0A327ZDF3</accession>
<dbReference type="PANTHER" id="PTHR43806">
    <property type="entry name" value="PEPTIDASE S8"/>
    <property type="match status" value="1"/>
</dbReference>
<dbReference type="InterPro" id="IPR000209">
    <property type="entry name" value="Peptidase_S8/S53_dom"/>
</dbReference>
<dbReference type="InterPro" id="IPR023827">
    <property type="entry name" value="Peptidase_S8_Asp-AS"/>
</dbReference>
<keyword evidence="8" id="KW-0732">Signal</keyword>
<evidence type="ECO:0000256" key="6">
    <source>
        <dbReference type="PROSITE-ProRule" id="PRU01240"/>
    </source>
</evidence>
<dbReference type="GO" id="GO:0006508">
    <property type="term" value="P:proteolysis"/>
    <property type="evidence" value="ECO:0007669"/>
    <property type="project" value="UniProtKB-KW"/>
</dbReference>
<keyword evidence="3 6" id="KW-0378">Hydrolase</keyword>
<evidence type="ECO:0000256" key="1">
    <source>
        <dbReference type="ARBA" id="ARBA00011073"/>
    </source>
</evidence>
<dbReference type="InterPro" id="IPR022398">
    <property type="entry name" value="Peptidase_S8_His-AS"/>
</dbReference>
<proteinExistence type="inferred from homology"/>
<name>A0A327ZDF3_9ACTN</name>
<dbReference type="PANTHER" id="PTHR43806:SF11">
    <property type="entry name" value="CEREVISIN-RELATED"/>
    <property type="match status" value="1"/>
</dbReference>
<evidence type="ECO:0000313" key="10">
    <source>
        <dbReference type="EMBL" id="RAK38308.1"/>
    </source>
</evidence>
<dbReference type="InterPro" id="IPR023828">
    <property type="entry name" value="Peptidase_S8_Ser-AS"/>
</dbReference>
<evidence type="ECO:0000256" key="3">
    <source>
        <dbReference type="ARBA" id="ARBA00022801"/>
    </source>
</evidence>
<dbReference type="Pfam" id="PF00082">
    <property type="entry name" value="Peptidase_S8"/>
    <property type="match status" value="1"/>
</dbReference>
<feature type="active site" description="Charge relay system" evidence="5 6">
    <location>
        <position position="123"/>
    </location>
</feature>
<dbReference type="EMBL" id="QLMJ01000005">
    <property type="protein sequence ID" value="RAK38308.1"/>
    <property type="molecule type" value="Genomic_DNA"/>
</dbReference>
<reference evidence="10 11" key="1">
    <citation type="submission" date="2018-06" db="EMBL/GenBank/DDBJ databases">
        <title>Genomic Encyclopedia of Type Strains, Phase III (KMG-III): the genomes of soil and plant-associated and newly described type strains.</title>
        <authorList>
            <person name="Whitman W."/>
        </authorList>
    </citation>
    <scope>NUCLEOTIDE SEQUENCE [LARGE SCALE GENOMIC DNA]</scope>
    <source>
        <strain evidence="10 11">CGMCC 4.7090</strain>
    </source>
</reference>
<dbReference type="InterPro" id="IPR050131">
    <property type="entry name" value="Peptidase_S8_subtilisin-like"/>
</dbReference>
<evidence type="ECO:0000313" key="11">
    <source>
        <dbReference type="Proteomes" id="UP000249341"/>
    </source>
</evidence>
<protein>
    <submittedName>
        <fullName evidence="10">Type VII secretion-associated serine protease mycosin</fullName>
    </submittedName>
</protein>
<organism evidence="10 11">
    <name type="scientific">Actinoplanes lutulentus</name>
    <dbReference type="NCBI Taxonomy" id="1287878"/>
    <lineage>
        <taxon>Bacteria</taxon>
        <taxon>Bacillati</taxon>
        <taxon>Actinomycetota</taxon>
        <taxon>Actinomycetes</taxon>
        <taxon>Micromonosporales</taxon>
        <taxon>Micromonosporaceae</taxon>
        <taxon>Actinoplanes</taxon>
    </lineage>
</organism>
<dbReference type="PRINTS" id="PR00723">
    <property type="entry name" value="SUBTILISIN"/>
</dbReference>
<evidence type="ECO:0000256" key="8">
    <source>
        <dbReference type="SAM" id="SignalP"/>
    </source>
</evidence>
<dbReference type="OrthoDB" id="5240330at2"/>
<dbReference type="SUPFAM" id="SSF52743">
    <property type="entry name" value="Subtilisin-like"/>
    <property type="match status" value="1"/>
</dbReference>
<dbReference type="Proteomes" id="UP000249341">
    <property type="component" value="Unassembled WGS sequence"/>
</dbReference>
<feature type="signal peptide" evidence="8">
    <location>
        <begin position="1"/>
        <end position="27"/>
    </location>
</feature>
<keyword evidence="2 6" id="KW-0645">Protease</keyword>
<evidence type="ECO:0000256" key="7">
    <source>
        <dbReference type="RuleBase" id="RU003355"/>
    </source>
</evidence>
<dbReference type="AlphaFoldDB" id="A0A327ZDF3"/>
<evidence type="ECO:0000256" key="2">
    <source>
        <dbReference type="ARBA" id="ARBA00022670"/>
    </source>
</evidence>
<feature type="domain" description="Peptidase S8/S53" evidence="9">
    <location>
        <begin position="114"/>
        <end position="365"/>
    </location>
</feature>
<comment type="similarity">
    <text evidence="1 6 7">Belongs to the peptidase S8 family.</text>
</comment>
<comment type="caution">
    <text evidence="10">The sequence shown here is derived from an EMBL/GenBank/DDBJ whole genome shotgun (WGS) entry which is preliminary data.</text>
</comment>
<dbReference type="Gene3D" id="3.40.50.200">
    <property type="entry name" value="Peptidase S8/S53 domain"/>
    <property type="match status" value="1"/>
</dbReference>
<feature type="active site" description="Charge relay system" evidence="5 6">
    <location>
        <position position="317"/>
    </location>
</feature>
<dbReference type="PROSITE" id="PS00138">
    <property type="entry name" value="SUBTILASE_SER"/>
    <property type="match status" value="1"/>
</dbReference>